<accession>A0A3Q2WJ49</accession>
<dbReference type="FunFam" id="1.20.58.390:FF:000070">
    <property type="entry name" value="Glycine receptor beta"/>
    <property type="match status" value="1"/>
</dbReference>
<evidence type="ECO:0000256" key="5">
    <source>
        <dbReference type="ARBA" id="ARBA00023065"/>
    </source>
</evidence>
<dbReference type="GO" id="GO:0034707">
    <property type="term" value="C:chloride channel complex"/>
    <property type="evidence" value="ECO:0007669"/>
    <property type="project" value="UniProtKB-KW"/>
</dbReference>
<dbReference type="GO" id="GO:0005886">
    <property type="term" value="C:plasma membrane"/>
    <property type="evidence" value="ECO:0007669"/>
    <property type="project" value="UniProtKB-SubCell"/>
</dbReference>
<feature type="domain" description="Neurotransmitter-gated ion-channel transmembrane" evidence="10">
    <location>
        <begin position="193"/>
        <end position="403"/>
    </location>
</feature>
<dbReference type="GO" id="GO:0004888">
    <property type="term" value="F:transmembrane signaling receptor activity"/>
    <property type="evidence" value="ECO:0007669"/>
    <property type="project" value="InterPro"/>
</dbReference>
<evidence type="ECO:0000256" key="7">
    <source>
        <dbReference type="ARBA" id="ARBA00023214"/>
    </source>
</evidence>
<dbReference type="GeneTree" id="ENSGT00940000156344"/>
<dbReference type="InterPro" id="IPR036734">
    <property type="entry name" value="Neur_chan_lig-bd_sf"/>
</dbReference>
<dbReference type="GO" id="GO:0005230">
    <property type="term" value="F:extracellular ligand-gated monoatomic ion channel activity"/>
    <property type="evidence" value="ECO:0007669"/>
    <property type="project" value="InterPro"/>
</dbReference>
<dbReference type="InterPro" id="IPR038050">
    <property type="entry name" value="Neuro_actylchol_rec"/>
</dbReference>
<dbReference type="PANTHER" id="PTHR18945">
    <property type="entry name" value="NEUROTRANSMITTER GATED ION CHANNEL"/>
    <property type="match status" value="1"/>
</dbReference>
<keyword evidence="4" id="KW-1003">Cell membrane</keyword>
<dbReference type="SUPFAM" id="SSF90112">
    <property type="entry name" value="Neurotransmitter-gated ion-channel transmembrane pore"/>
    <property type="match status" value="1"/>
</dbReference>
<keyword evidence="5" id="KW-0406">Ion transport</keyword>
<feature type="transmembrane region" description="Helical" evidence="9">
    <location>
        <begin position="385"/>
        <end position="405"/>
    </location>
</feature>
<feature type="transmembrane region" description="Helical" evidence="9">
    <location>
        <begin position="251"/>
        <end position="270"/>
    </location>
</feature>
<dbReference type="AlphaFoldDB" id="A0A3Q2WJ49"/>
<dbReference type="Gene3D" id="1.20.58.390">
    <property type="entry name" value="Neurotransmitter-gated ion-channel transmembrane domain"/>
    <property type="match status" value="1"/>
</dbReference>
<name>A0A3Q2WJ49_HAPBU</name>
<dbReference type="PRINTS" id="PR00253">
    <property type="entry name" value="GABAARECEPTR"/>
</dbReference>
<dbReference type="Ensembl" id="ENSHBUT00000003763.1">
    <property type="protein sequence ID" value="ENSHBUP00000026318.1"/>
    <property type="gene ID" value="ENSHBUG00000009112.1"/>
</dbReference>
<evidence type="ECO:0000256" key="6">
    <source>
        <dbReference type="ARBA" id="ARBA00023173"/>
    </source>
</evidence>
<evidence type="ECO:0000313" key="11">
    <source>
        <dbReference type="Ensembl" id="ENSHBUP00000026318.1"/>
    </source>
</evidence>
<keyword evidence="3" id="KW-0813">Transport</keyword>
<dbReference type="InterPro" id="IPR036719">
    <property type="entry name" value="Neuro-gated_channel_TM_sf"/>
</dbReference>
<keyword evidence="7" id="KW-0868">Chloride</keyword>
<evidence type="ECO:0000256" key="1">
    <source>
        <dbReference type="ARBA" id="ARBA00004141"/>
    </source>
</evidence>
<dbReference type="InterPro" id="IPR006028">
    <property type="entry name" value="GABAA/Glycine_rcpt"/>
</dbReference>
<reference evidence="11" key="2">
    <citation type="submission" date="2025-09" db="UniProtKB">
        <authorList>
            <consortium name="Ensembl"/>
        </authorList>
    </citation>
    <scope>IDENTIFICATION</scope>
</reference>
<evidence type="ECO:0000256" key="2">
    <source>
        <dbReference type="ARBA" id="ARBA00004236"/>
    </source>
</evidence>
<comment type="subcellular location">
    <subcellularLocation>
        <location evidence="2">Cell membrane</location>
    </subcellularLocation>
    <subcellularLocation>
        <location evidence="1">Membrane</location>
        <topology evidence="1">Multi-pass membrane protein</topology>
    </subcellularLocation>
</comment>
<keyword evidence="9" id="KW-0812">Transmembrane</keyword>
<dbReference type="SUPFAM" id="SSF63712">
    <property type="entry name" value="Nicotinic receptor ligand binding domain-like"/>
    <property type="match status" value="1"/>
</dbReference>
<dbReference type="GO" id="GO:0005254">
    <property type="term" value="F:chloride channel activity"/>
    <property type="evidence" value="ECO:0007669"/>
    <property type="project" value="UniProtKB-KW"/>
</dbReference>
<dbReference type="InterPro" id="IPR006201">
    <property type="entry name" value="Neur_channel"/>
</dbReference>
<evidence type="ECO:0000313" key="12">
    <source>
        <dbReference type="Proteomes" id="UP000264840"/>
    </source>
</evidence>
<dbReference type="Gene3D" id="2.70.170.10">
    <property type="entry name" value="Neurotransmitter-gated ion-channel ligand-binding domain"/>
    <property type="match status" value="1"/>
</dbReference>
<protein>
    <submittedName>
        <fullName evidence="11">Glycine receptor, beta a</fullName>
    </submittedName>
</protein>
<evidence type="ECO:0000256" key="3">
    <source>
        <dbReference type="ARBA" id="ARBA00022448"/>
    </source>
</evidence>
<keyword evidence="12" id="KW-1185">Reference proteome</keyword>
<dbReference type="Pfam" id="PF02932">
    <property type="entry name" value="Neur_chan_memb"/>
    <property type="match status" value="1"/>
</dbReference>
<keyword evidence="9" id="KW-1133">Transmembrane helix</keyword>
<keyword evidence="8" id="KW-0407">Ion channel</keyword>
<dbReference type="InterPro" id="IPR006029">
    <property type="entry name" value="Neurotrans-gated_channel_TM"/>
</dbReference>
<evidence type="ECO:0000256" key="8">
    <source>
        <dbReference type="ARBA" id="ARBA00023303"/>
    </source>
</evidence>
<keyword evidence="9" id="KW-0472">Membrane</keyword>
<proteinExistence type="predicted"/>
<sequence>INYYLAQVPANSTSNILNRLMVSYDPRIRPNFQGKVPVYTTTMQNYICLFIKSKHISQNTCKGSPLQIILHFILSLHLPLSHQPSVCIHEPPLSSLSFVPSFHPLSLLCTCPNHVSLVLMHAQSVGYTTSDLVFMWQSDPVQMDEIALPQFDIKQEDIKYGNCTKYYQGTGYYTCVEVIFTLRRQVGFYLMGVYAPTLLIVVLSWLSFWINPDASAARVPLGILSVLSLSSESMSLASELPKVSYVKAIDIWLIACLLFGFSSLVEYAVVQVSSCKQPLTLYCKIHLQYLFYKSKKKSINVVQSACVFYQVVETRCKKVCTSKSDLRSSDFSIVGSLPRDFELSNFDCYGKPVEVTGALKSQNKANKKPPPPKPVIPAAAKRIDLYARALFPFSFLFFNVVYWSIYL</sequence>
<evidence type="ECO:0000256" key="9">
    <source>
        <dbReference type="SAM" id="Phobius"/>
    </source>
</evidence>
<keyword evidence="6" id="KW-0869">Chloride channel</keyword>
<evidence type="ECO:0000259" key="10">
    <source>
        <dbReference type="Pfam" id="PF02932"/>
    </source>
</evidence>
<dbReference type="Proteomes" id="UP000264840">
    <property type="component" value="Unplaced"/>
</dbReference>
<reference evidence="11" key="1">
    <citation type="submission" date="2025-08" db="UniProtKB">
        <authorList>
            <consortium name="Ensembl"/>
        </authorList>
    </citation>
    <scope>IDENTIFICATION</scope>
</reference>
<organism evidence="11 12">
    <name type="scientific">Haplochromis burtoni</name>
    <name type="common">Burton's mouthbrooder</name>
    <name type="synonym">Chromis burtoni</name>
    <dbReference type="NCBI Taxonomy" id="8153"/>
    <lineage>
        <taxon>Eukaryota</taxon>
        <taxon>Metazoa</taxon>
        <taxon>Chordata</taxon>
        <taxon>Craniata</taxon>
        <taxon>Vertebrata</taxon>
        <taxon>Euteleostomi</taxon>
        <taxon>Actinopterygii</taxon>
        <taxon>Neopterygii</taxon>
        <taxon>Teleostei</taxon>
        <taxon>Neoteleostei</taxon>
        <taxon>Acanthomorphata</taxon>
        <taxon>Ovalentaria</taxon>
        <taxon>Cichlomorphae</taxon>
        <taxon>Cichliformes</taxon>
        <taxon>Cichlidae</taxon>
        <taxon>African cichlids</taxon>
        <taxon>Pseudocrenilabrinae</taxon>
        <taxon>Haplochromini</taxon>
        <taxon>Haplochromis</taxon>
    </lineage>
</organism>
<feature type="transmembrane region" description="Helical" evidence="9">
    <location>
        <begin position="188"/>
        <end position="210"/>
    </location>
</feature>
<evidence type="ECO:0000256" key="4">
    <source>
        <dbReference type="ARBA" id="ARBA00022475"/>
    </source>
</evidence>